<feature type="domain" description="Rieske" evidence="12">
    <location>
        <begin position="16"/>
        <end position="111"/>
    </location>
</feature>
<dbReference type="GeneID" id="107119384"/>
<sequence>MKKGGSMQKGDDIVTQQICLEKDLRDGEMREVEVAGYPVLLLRDHLQIYAVGSKCPHAGAPLCKGYFRHGRLRCPWHGACFSTQTGDIEEYPTLDCLPIFEVTVEDGKVFITASLKDLASKGKVKPMSQRSPLARQVVLLLGAGPAALTCAETLRQEGFKGRILMVTREKHLPYDKTQLSKDMAAKAESLYLRSQSFLDAHDIEVWREKEVVSLDTSNKTAHFRDGSDQAYDHLLIATGSDPRRLETPGIKLQNVCYLQTPEDANRILQLASGKRVVIVGASFIGMELAATLSSKALSIHVIEKADSPYQEALGPEVGNLALKMLHQQGVLFSMKTEVAELLGDRDGKVARVLLSNRHKIAADVVVIGIGVAPNTRFLQGSSVALEQNGTILVDLFMKTNVPDVFAAGDAVSFPVALFNWKNTHIYHWQIAQAHGRVAALNILQRQEKLYTVPFFWTKLLGKVIRYAGYGKGYTDTVVKGNLDEEKFVLFYIRDNFVTAVASLDFDPVVAMVAEVLYSGRRITKHEAEMMELTDPWVGSTGAGHSACQAAIKY</sequence>
<dbReference type="InterPro" id="IPR023753">
    <property type="entry name" value="FAD/NAD-binding_dom"/>
</dbReference>
<dbReference type="PRINTS" id="PR00368">
    <property type="entry name" value="FADPNR"/>
</dbReference>
<evidence type="ECO:0000256" key="5">
    <source>
        <dbReference type="ARBA" id="ARBA00022714"/>
    </source>
</evidence>
<evidence type="ECO:0000313" key="13">
    <source>
        <dbReference type="Proteomes" id="UP000694871"/>
    </source>
</evidence>
<dbReference type="SUPFAM" id="SSF51905">
    <property type="entry name" value="FAD/NAD(P)-binding domain"/>
    <property type="match status" value="1"/>
</dbReference>
<dbReference type="PROSITE" id="PS51296">
    <property type="entry name" value="RIESKE"/>
    <property type="match status" value="1"/>
</dbReference>
<evidence type="ECO:0000256" key="9">
    <source>
        <dbReference type="ARBA" id="ARBA00023004"/>
    </source>
</evidence>
<organism evidence="13 14">
    <name type="scientific">Gekko japonicus</name>
    <name type="common">Schlegel's Japanese gecko</name>
    <dbReference type="NCBI Taxonomy" id="146911"/>
    <lineage>
        <taxon>Eukaryota</taxon>
        <taxon>Metazoa</taxon>
        <taxon>Chordata</taxon>
        <taxon>Craniata</taxon>
        <taxon>Vertebrata</taxon>
        <taxon>Euteleostomi</taxon>
        <taxon>Lepidosauria</taxon>
        <taxon>Squamata</taxon>
        <taxon>Bifurcata</taxon>
        <taxon>Gekkota</taxon>
        <taxon>Gekkonidae</taxon>
        <taxon>Gekkoninae</taxon>
        <taxon>Gekko</taxon>
    </lineage>
</organism>
<dbReference type="InterPro" id="IPR050446">
    <property type="entry name" value="FAD-oxidoreductase/Apoptosis"/>
</dbReference>
<dbReference type="Gene3D" id="3.30.390.30">
    <property type="match status" value="1"/>
</dbReference>
<gene>
    <name evidence="14" type="primary">LOC107119384</name>
</gene>
<accession>A0ABM1KUE6</accession>
<dbReference type="SUPFAM" id="SSF50022">
    <property type="entry name" value="ISP domain"/>
    <property type="match status" value="1"/>
</dbReference>
<keyword evidence="11" id="KW-0325">Glycoprotein</keyword>
<keyword evidence="4" id="KW-0285">Flavoprotein</keyword>
<evidence type="ECO:0000256" key="1">
    <source>
        <dbReference type="ARBA" id="ARBA00005465"/>
    </source>
</evidence>
<evidence type="ECO:0000256" key="6">
    <source>
        <dbReference type="ARBA" id="ARBA00022723"/>
    </source>
</evidence>
<dbReference type="Gene3D" id="3.50.50.60">
    <property type="entry name" value="FAD/NAD(P)-binding domain"/>
    <property type="match status" value="2"/>
</dbReference>
<dbReference type="Pfam" id="PF14759">
    <property type="entry name" value="Reductase_C"/>
    <property type="match status" value="1"/>
</dbReference>
<keyword evidence="7" id="KW-0274">FAD</keyword>
<dbReference type="PANTHER" id="PTHR43557:SF7">
    <property type="entry name" value="RIESKE DOMAIN-CONTAINING PROTEIN"/>
    <property type="match status" value="1"/>
</dbReference>
<keyword evidence="10" id="KW-0411">Iron-sulfur</keyword>
<evidence type="ECO:0000313" key="14">
    <source>
        <dbReference type="RefSeq" id="XP_015277333.1"/>
    </source>
</evidence>
<dbReference type="CDD" id="cd03478">
    <property type="entry name" value="Rieske_AIFL_N"/>
    <property type="match status" value="1"/>
</dbReference>
<protein>
    <recommendedName>
        <fullName evidence="3">L-amino-acid oxidase</fullName>
        <ecNumber evidence="3">1.4.3.2</ecNumber>
    </recommendedName>
</protein>
<dbReference type="SUPFAM" id="SSF55424">
    <property type="entry name" value="FAD/NAD-linked reductases, dimerisation (C-terminal) domain"/>
    <property type="match status" value="1"/>
</dbReference>
<dbReference type="Gene3D" id="2.102.10.10">
    <property type="entry name" value="Rieske [2Fe-2S] iron-sulphur domain"/>
    <property type="match status" value="1"/>
</dbReference>
<dbReference type="PRINTS" id="PR00469">
    <property type="entry name" value="PNDRDTASEII"/>
</dbReference>
<dbReference type="InterPro" id="IPR028202">
    <property type="entry name" value="Reductase_C"/>
</dbReference>
<keyword evidence="5" id="KW-0001">2Fe-2S</keyword>
<dbReference type="EC" id="1.4.3.2" evidence="3"/>
<evidence type="ECO:0000259" key="12">
    <source>
        <dbReference type="PROSITE" id="PS51296"/>
    </source>
</evidence>
<evidence type="ECO:0000256" key="8">
    <source>
        <dbReference type="ARBA" id="ARBA00023002"/>
    </source>
</evidence>
<reference evidence="14" key="1">
    <citation type="submission" date="2025-08" db="UniProtKB">
        <authorList>
            <consortium name="RefSeq"/>
        </authorList>
    </citation>
    <scope>IDENTIFICATION</scope>
</reference>
<proteinExistence type="inferred from homology"/>
<dbReference type="InterPro" id="IPR016156">
    <property type="entry name" value="FAD/NAD-linked_Rdtase_dimer_sf"/>
</dbReference>
<keyword evidence="6" id="KW-0479">Metal-binding</keyword>
<keyword evidence="9" id="KW-0408">Iron</keyword>
<comment type="similarity">
    <text evidence="1">Belongs to the flavin monoamine oxidase family. FIG1 subfamily.</text>
</comment>
<dbReference type="Proteomes" id="UP000694871">
    <property type="component" value="Unplaced"/>
</dbReference>
<name>A0ABM1KUE6_GEKJA</name>
<evidence type="ECO:0000256" key="11">
    <source>
        <dbReference type="ARBA" id="ARBA00023180"/>
    </source>
</evidence>
<dbReference type="InterPro" id="IPR036922">
    <property type="entry name" value="Rieske_2Fe-2S_sf"/>
</dbReference>
<evidence type="ECO:0000256" key="7">
    <source>
        <dbReference type="ARBA" id="ARBA00022827"/>
    </source>
</evidence>
<dbReference type="Pfam" id="PF00355">
    <property type="entry name" value="Rieske"/>
    <property type="match status" value="1"/>
</dbReference>
<evidence type="ECO:0000256" key="3">
    <source>
        <dbReference type="ARBA" id="ARBA00012806"/>
    </source>
</evidence>
<evidence type="ECO:0000256" key="10">
    <source>
        <dbReference type="ARBA" id="ARBA00023014"/>
    </source>
</evidence>
<evidence type="ECO:0000256" key="4">
    <source>
        <dbReference type="ARBA" id="ARBA00022630"/>
    </source>
</evidence>
<dbReference type="InterPro" id="IPR017941">
    <property type="entry name" value="Rieske_2Fe-2S"/>
</dbReference>
<evidence type="ECO:0000256" key="2">
    <source>
        <dbReference type="ARBA" id="ARBA00006442"/>
    </source>
</evidence>
<dbReference type="PANTHER" id="PTHR43557">
    <property type="entry name" value="APOPTOSIS-INDUCING FACTOR 1"/>
    <property type="match status" value="1"/>
</dbReference>
<keyword evidence="8" id="KW-0560">Oxidoreductase</keyword>
<comment type="similarity">
    <text evidence="2">Belongs to the FAD-dependent oxidoreductase family.</text>
</comment>
<dbReference type="RefSeq" id="XP_015277333.1">
    <property type="nucleotide sequence ID" value="XM_015421847.1"/>
</dbReference>
<dbReference type="Pfam" id="PF07992">
    <property type="entry name" value="Pyr_redox_2"/>
    <property type="match status" value="1"/>
</dbReference>
<keyword evidence="13" id="KW-1185">Reference proteome</keyword>
<dbReference type="InterPro" id="IPR036188">
    <property type="entry name" value="FAD/NAD-bd_sf"/>
</dbReference>